<evidence type="ECO:0000259" key="8">
    <source>
        <dbReference type="PROSITE" id="PS50893"/>
    </source>
</evidence>
<evidence type="ECO:0000256" key="1">
    <source>
        <dbReference type="ARBA" id="ARBA00022448"/>
    </source>
</evidence>
<reference evidence="9 10" key="1">
    <citation type="submission" date="2023-07" db="EMBL/GenBank/DDBJ databases">
        <title>Genomic Encyclopedia of Type Strains, Phase IV (KMG-IV): sequencing the most valuable type-strain genomes for metagenomic binning, comparative biology and taxonomic classification.</title>
        <authorList>
            <person name="Goeker M."/>
        </authorList>
    </citation>
    <scope>NUCLEOTIDE SEQUENCE [LARGE SCALE GENOMIC DNA]</scope>
    <source>
        <strain evidence="9 10">DSM 16980</strain>
    </source>
</reference>
<dbReference type="GO" id="GO:0005524">
    <property type="term" value="F:ATP binding"/>
    <property type="evidence" value="ECO:0007669"/>
    <property type="project" value="UniProtKB-KW"/>
</dbReference>
<evidence type="ECO:0000256" key="7">
    <source>
        <dbReference type="ARBA" id="ARBA00023136"/>
    </source>
</evidence>
<dbReference type="SMART" id="SM00382">
    <property type="entry name" value="AAA"/>
    <property type="match status" value="1"/>
</dbReference>
<dbReference type="Gene3D" id="3.40.50.300">
    <property type="entry name" value="P-loop containing nucleotide triphosphate hydrolases"/>
    <property type="match status" value="1"/>
</dbReference>
<keyword evidence="6" id="KW-1278">Translocase</keyword>
<dbReference type="InterPro" id="IPR017871">
    <property type="entry name" value="ABC_transporter-like_CS"/>
</dbReference>
<feature type="domain" description="ABC transporter" evidence="8">
    <location>
        <begin position="14"/>
        <end position="243"/>
    </location>
</feature>
<evidence type="ECO:0000313" key="9">
    <source>
        <dbReference type="EMBL" id="MDQ0202444.1"/>
    </source>
</evidence>
<name>A0ABT9Y3N8_9FIRM</name>
<keyword evidence="1" id="KW-0813">Transport</keyword>
<evidence type="ECO:0000256" key="6">
    <source>
        <dbReference type="ARBA" id="ARBA00022967"/>
    </source>
</evidence>
<keyword evidence="4" id="KW-0547">Nucleotide-binding</keyword>
<dbReference type="InterPro" id="IPR003439">
    <property type="entry name" value="ABC_transporter-like_ATP-bd"/>
</dbReference>
<dbReference type="SUPFAM" id="SSF52540">
    <property type="entry name" value="P-loop containing nucleoside triphosphate hydrolases"/>
    <property type="match status" value="1"/>
</dbReference>
<dbReference type="InterPro" id="IPR003593">
    <property type="entry name" value="AAA+_ATPase"/>
</dbReference>
<evidence type="ECO:0000256" key="3">
    <source>
        <dbReference type="ARBA" id="ARBA00022519"/>
    </source>
</evidence>
<comment type="caution">
    <text evidence="9">The sequence shown here is derived from an EMBL/GenBank/DDBJ whole genome shotgun (WGS) entry which is preliminary data.</text>
</comment>
<evidence type="ECO:0000313" key="10">
    <source>
        <dbReference type="Proteomes" id="UP001239167"/>
    </source>
</evidence>
<dbReference type="EMBL" id="JAUSUE010000001">
    <property type="protein sequence ID" value="MDQ0202444.1"/>
    <property type="molecule type" value="Genomic_DNA"/>
</dbReference>
<keyword evidence="10" id="KW-1185">Reference proteome</keyword>
<keyword evidence="3" id="KW-0997">Cell inner membrane</keyword>
<proteinExistence type="predicted"/>
<dbReference type="PANTHER" id="PTHR42788">
    <property type="entry name" value="TAURINE IMPORT ATP-BINDING PROTEIN-RELATED"/>
    <property type="match status" value="1"/>
</dbReference>
<accession>A0ABT9Y3N8</accession>
<keyword evidence="7" id="KW-0472">Membrane</keyword>
<gene>
    <name evidence="9" type="ORF">J2S01_000129</name>
</gene>
<dbReference type="Proteomes" id="UP001239167">
    <property type="component" value="Unassembled WGS sequence"/>
</dbReference>
<dbReference type="PANTHER" id="PTHR42788:SF18">
    <property type="entry name" value="TAURINE IMPORT ATP-BINDING PROTEIN TAUB"/>
    <property type="match status" value="1"/>
</dbReference>
<dbReference type="PROSITE" id="PS50893">
    <property type="entry name" value="ABC_TRANSPORTER_2"/>
    <property type="match status" value="1"/>
</dbReference>
<dbReference type="PROSITE" id="PS00211">
    <property type="entry name" value="ABC_TRANSPORTER_1"/>
    <property type="match status" value="1"/>
</dbReference>
<organism evidence="9 10">
    <name type="scientific">Pectinatus haikarae</name>
    <dbReference type="NCBI Taxonomy" id="349096"/>
    <lineage>
        <taxon>Bacteria</taxon>
        <taxon>Bacillati</taxon>
        <taxon>Bacillota</taxon>
        <taxon>Negativicutes</taxon>
        <taxon>Selenomonadales</taxon>
        <taxon>Selenomonadaceae</taxon>
        <taxon>Pectinatus</taxon>
    </lineage>
</organism>
<evidence type="ECO:0000256" key="2">
    <source>
        <dbReference type="ARBA" id="ARBA00022475"/>
    </source>
</evidence>
<dbReference type="RefSeq" id="WP_196605820.1">
    <property type="nucleotide sequence ID" value="NZ_CP116940.1"/>
</dbReference>
<sequence>MISVRQQENLENIIRLSNVSLAYSADSANVLENIDLSLNKKEFVCVLGPSGCGKSTLLKIIAGFIFPSQGTAQFGTKAIAGPDWQRGVVFQQPPLYPWLNVAENIRFGLKMRHFSKKQSEDLITDYLEKVGLLAFRNHKPYELSGGMKQRVAIARTLINNPLVLLMDEPFGALDALTREQMQAMLRKIWLELNNTILFITHDVDEALSLGTRVLVMAKGPGRIIREYKTSFTYSAAQENTESIYHCDDFLHMRGEILHLIRSAV</sequence>
<protein>
    <submittedName>
        <fullName evidence="9">Taurine transport system ATP-binding protein</fullName>
    </submittedName>
</protein>
<dbReference type="Pfam" id="PF00005">
    <property type="entry name" value="ABC_tran"/>
    <property type="match status" value="1"/>
</dbReference>
<dbReference type="CDD" id="cd03293">
    <property type="entry name" value="ABC_NrtD_SsuB_transporters"/>
    <property type="match status" value="1"/>
</dbReference>
<evidence type="ECO:0000256" key="5">
    <source>
        <dbReference type="ARBA" id="ARBA00022840"/>
    </source>
</evidence>
<keyword evidence="5 9" id="KW-0067">ATP-binding</keyword>
<keyword evidence="2" id="KW-1003">Cell membrane</keyword>
<evidence type="ECO:0000256" key="4">
    <source>
        <dbReference type="ARBA" id="ARBA00022741"/>
    </source>
</evidence>
<dbReference type="InterPro" id="IPR027417">
    <property type="entry name" value="P-loop_NTPase"/>
</dbReference>
<dbReference type="InterPro" id="IPR050166">
    <property type="entry name" value="ABC_transporter_ATP-bind"/>
</dbReference>